<gene>
    <name evidence="2" type="ORF">FJZ00_06825</name>
</gene>
<dbReference type="Proteomes" id="UP000703893">
    <property type="component" value="Unassembled WGS sequence"/>
</dbReference>
<dbReference type="AlphaFoldDB" id="A0A938BJ02"/>
<dbReference type="Pfam" id="PF00679">
    <property type="entry name" value="EFG_C"/>
    <property type="match status" value="1"/>
</dbReference>
<sequence length="53" mass="5734">AELAGFLASLKSYTKGQGTAEASFSHYQEVPGNLQQKIIDEAKKEHEAELAAK</sequence>
<dbReference type="InterPro" id="IPR035647">
    <property type="entry name" value="EFG_III/V"/>
</dbReference>
<dbReference type="InterPro" id="IPR000640">
    <property type="entry name" value="EFG_V-like"/>
</dbReference>
<evidence type="ECO:0000259" key="1">
    <source>
        <dbReference type="Pfam" id="PF00679"/>
    </source>
</evidence>
<dbReference type="EMBL" id="VGJX01000349">
    <property type="protein sequence ID" value="MBM3274847.1"/>
    <property type="molecule type" value="Genomic_DNA"/>
</dbReference>
<comment type="caution">
    <text evidence="2">The sequence shown here is derived from an EMBL/GenBank/DDBJ whole genome shotgun (WGS) entry which is preliminary data.</text>
</comment>
<accession>A0A938BJ02</accession>
<proteinExistence type="predicted"/>
<dbReference type="Gene3D" id="3.30.70.240">
    <property type="match status" value="1"/>
</dbReference>
<feature type="domain" description="Elongation factor EFG" evidence="1">
    <location>
        <begin position="1"/>
        <end position="37"/>
    </location>
</feature>
<evidence type="ECO:0000313" key="2">
    <source>
        <dbReference type="EMBL" id="MBM3274847.1"/>
    </source>
</evidence>
<feature type="non-terminal residue" evidence="2">
    <location>
        <position position="1"/>
    </location>
</feature>
<reference evidence="2 3" key="1">
    <citation type="submission" date="2019-03" db="EMBL/GenBank/DDBJ databases">
        <title>Lake Tanganyika Metagenome-Assembled Genomes (MAGs).</title>
        <authorList>
            <person name="Tran P."/>
        </authorList>
    </citation>
    <scope>NUCLEOTIDE SEQUENCE [LARGE SCALE GENOMIC DNA]</scope>
    <source>
        <strain evidence="2">K_DeepCast_65m_m2_236</strain>
    </source>
</reference>
<evidence type="ECO:0000313" key="3">
    <source>
        <dbReference type="Proteomes" id="UP000703893"/>
    </source>
</evidence>
<organism evidence="2 3">
    <name type="scientific">Candidatus Tanganyikabacteria bacterium</name>
    <dbReference type="NCBI Taxonomy" id="2961651"/>
    <lineage>
        <taxon>Bacteria</taxon>
        <taxon>Bacillati</taxon>
        <taxon>Candidatus Sericytochromatia</taxon>
        <taxon>Candidatus Tanganyikabacteria</taxon>
    </lineage>
</organism>
<dbReference type="SUPFAM" id="SSF54980">
    <property type="entry name" value="EF-G C-terminal domain-like"/>
    <property type="match status" value="1"/>
</dbReference>
<name>A0A938BJ02_9BACT</name>
<protein>
    <recommendedName>
        <fullName evidence="1">Elongation factor EFG domain-containing protein</fullName>
    </recommendedName>
</protein>